<comment type="caution">
    <text evidence="13">The sequence shown here is derived from an EMBL/GenBank/DDBJ whole genome shotgun (WGS) entry which is preliminary data.</text>
</comment>
<dbReference type="InterPro" id="IPR044751">
    <property type="entry name" value="Ion_transp-like_CBS"/>
</dbReference>
<keyword evidence="6 10" id="KW-1133">Transmembrane helix</keyword>
<accession>A0A967B116</accession>
<keyword evidence="14" id="KW-1185">Reference proteome</keyword>
<dbReference type="Pfam" id="PF03471">
    <property type="entry name" value="CorC_HlyC"/>
    <property type="match status" value="1"/>
</dbReference>
<keyword evidence="4 10" id="KW-0812">Transmembrane</keyword>
<dbReference type="SMART" id="SM01091">
    <property type="entry name" value="CorC_HlyC"/>
    <property type="match status" value="1"/>
</dbReference>
<sequence length="450" mass="48428">MIEVLLLLLAVVLVVLCGLFVAAEFAFVTVDRRAVEREAATGDRSAAGVQIALKSLSTQLSGAQVGITITNLAIGFLAEPSLARLLDGPLGAVGIEGDAARAVGVVVAMAVSTTLTMVFGELVPKNFAIALPLRTARAVQGFMRGFTTVSRPLITFLNGAANKVLHRFGIEPTEELASARSPQELSFLVARSVDQGTLDAATANLVHRSLLFGDRRADEVMTPRSQLDFIGPDDRLTEVVDRIHESGHARFPVVDARTDEVLGLVTTAQVLQVPVDQRSERTVADVMLPPTLVPSSVDLDTLLEMLRDGPHQLGVVIDEFGSVDGVVTLEDLVEEITGELDDEHDRPSAARELTAGTWELSGLLRIDEVRDAIGLSLPESDDYDTLAGLVLYHLERMAEPGDEVRLDGYDSERRTRPVVLGVVGLEGVRIDTVRVVVGDPIEPDDREGER</sequence>
<evidence type="ECO:0000256" key="3">
    <source>
        <dbReference type="ARBA" id="ARBA00022475"/>
    </source>
</evidence>
<evidence type="ECO:0000256" key="1">
    <source>
        <dbReference type="ARBA" id="ARBA00004651"/>
    </source>
</evidence>
<dbReference type="AlphaFoldDB" id="A0A967B116"/>
<feature type="domain" description="CBS" evidence="11">
    <location>
        <begin position="286"/>
        <end position="343"/>
    </location>
</feature>
<evidence type="ECO:0000256" key="6">
    <source>
        <dbReference type="ARBA" id="ARBA00022989"/>
    </source>
</evidence>
<evidence type="ECO:0000256" key="8">
    <source>
        <dbReference type="ARBA" id="ARBA00023136"/>
    </source>
</evidence>
<dbReference type="CDD" id="cd04590">
    <property type="entry name" value="CBS_pair_CorC_HlyC_assoc"/>
    <property type="match status" value="1"/>
</dbReference>
<evidence type="ECO:0000256" key="4">
    <source>
        <dbReference type="ARBA" id="ARBA00022692"/>
    </source>
</evidence>
<dbReference type="Pfam" id="PF01595">
    <property type="entry name" value="CNNM"/>
    <property type="match status" value="1"/>
</dbReference>
<evidence type="ECO:0000259" key="12">
    <source>
        <dbReference type="PROSITE" id="PS51846"/>
    </source>
</evidence>
<evidence type="ECO:0000256" key="9">
    <source>
        <dbReference type="PROSITE-ProRule" id="PRU00703"/>
    </source>
</evidence>
<reference evidence="13" key="1">
    <citation type="submission" date="2020-03" db="EMBL/GenBank/DDBJ databases">
        <title>Draft sequencing of Calidifontibacter sp. DB0510.</title>
        <authorList>
            <person name="Kim D.-U."/>
        </authorList>
    </citation>
    <scope>NUCLEOTIDE SEQUENCE</scope>
    <source>
        <strain evidence="13">DB0510</strain>
    </source>
</reference>
<comment type="subcellular location">
    <subcellularLocation>
        <location evidence="1">Cell membrane</location>
        <topology evidence="1">Multi-pass membrane protein</topology>
    </subcellularLocation>
</comment>
<evidence type="ECO:0000256" key="7">
    <source>
        <dbReference type="ARBA" id="ARBA00023122"/>
    </source>
</evidence>
<dbReference type="EMBL" id="JAAOIV010000008">
    <property type="protein sequence ID" value="NHN56333.1"/>
    <property type="molecule type" value="Genomic_DNA"/>
</dbReference>
<dbReference type="InterPro" id="IPR051676">
    <property type="entry name" value="UPF0053_domain"/>
</dbReference>
<dbReference type="InterPro" id="IPR002550">
    <property type="entry name" value="CNNM"/>
</dbReference>
<dbReference type="SUPFAM" id="SSF54631">
    <property type="entry name" value="CBS-domain pair"/>
    <property type="match status" value="1"/>
</dbReference>
<dbReference type="SMART" id="SM00116">
    <property type="entry name" value="CBS"/>
    <property type="match status" value="2"/>
</dbReference>
<keyword evidence="8 10" id="KW-0472">Membrane</keyword>
<dbReference type="PROSITE" id="PS51371">
    <property type="entry name" value="CBS"/>
    <property type="match status" value="2"/>
</dbReference>
<dbReference type="PANTHER" id="PTHR43099:SF6">
    <property type="entry name" value="UPF0053 PROTEIN RV1842C"/>
    <property type="match status" value="1"/>
</dbReference>
<evidence type="ECO:0000256" key="5">
    <source>
        <dbReference type="ARBA" id="ARBA00022737"/>
    </source>
</evidence>
<feature type="domain" description="CNNM transmembrane" evidence="12">
    <location>
        <begin position="1"/>
        <end position="202"/>
    </location>
</feature>
<dbReference type="GO" id="GO:0050660">
    <property type="term" value="F:flavin adenine dinucleotide binding"/>
    <property type="evidence" value="ECO:0007669"/>
    <property type="project" value="InterPro"/>
</dbReference>
<evidence type="ECO:0000259" key="11">
    <source>
        <dbReference type="PROSITE" id="PS51371"/>
    </source>
</evidence>
<dbReference type="InterPro" id="IPR005170">
    <property type="entry name" value="Transptr-assoc_dom"/>
</dbReference>
<dbReference type="InterPro" id="IPR046342">
    <property type="entry name" value="CBS_dom_sf"/>
</dbReference>
<evidence type="ECO:0000256" key="10">
    <source>
        <dbReference type="PROSITE-ProRule" id="PRU01193"/>
    </source>
</evidence>
<dbReference type="InterPro" id="IPR036318">
    <property type="entry name" value="FAD-bd_PCMH-like_sf"/>
</dbReference>
<evidence type="ECO:0000256" key="2">
    <source>
        <dbReference type="ARBA" id="ARBA00006337"/>
    </source>
</evidence>
<proteinExistence type="inferred from homology"/>
<gene>
    <name evidence="13" type="ORF">G9U51_11150</name>
</gene>
<keyword evidence="7 9" id="KW-0129">CBS domain</keyword>
<comment type="similarity">
    <text evidence="2">Belongs to the UPF0053 family.</text>
</comment>
<dbReference type="InterPro" id="IPR016169">
    <property type="entry name" value="FAD-bd_PCMH_sub2"/>
</dbReference>
<dbReference type="Pfam" id="PF00571">
    <property type="entry name" value="CBS"/>
    <property type="match status" value="2"/>
</dbReference>
<feature type="domain" description="CBS" evidence="11">
    <location>
        <begin position="221"/>
        <end position="280"/>
    </location>
</feature>
<dbReference type="Gene3D" id="3.10.580.10">
    <property type="entry name" value="CBS-domain"/>
    <property type="match status" value="1"/>
</dbReference>
<dbReference type="Gene3D" id="3.30.465.10">
    <property type="match status" value="1"/>
</dbReference>
<dbReference type="SUPFAM" id="SSF56176">
    <property type="entry name" value="FAD-binding/transporter-associated domain-like"/>
    <property type="match status" value="1"/>
</dbReference>
<dbReference type="Proteomes" id="UP000744769">
    <property type="component" value="Unassembled WGS sequence"/>
</dbReference>
<protein>
    <submittedName>
        <fullName evidence="13">HlyC/CorC family transporter</fullName>
    </submittedName>
</protein>
<dbReference type="GO" id="GO:0005886">
    <property type="term" value="C:plasma membrane"/>
    <property type="evidence" value="ECO:0007669"/>
    <property type="project" value="UniProtKB-SubCell"/>
</dbReference>
<organism evidence="13 14">
    <name type="scientific">Metallococcus carri</name>
    <dbReference type="NCBI Taxonomy" id="1656884"/>
    <lineage>
        <taxon>Bacteria</taxon>
        <taxon>Bacillati</taxon>
        <taxon>Actinomycetota</taxon>
        <taxon>Actinomycetes</taxon>
        <taxon>Micrococcales</taxon>
        <taxon>Dermacoccaceae</taxon>
        <taxon>Metallococcus</taxon>
    </lineage>
</organism>
<evidence type="ECO:0000313" key="14">
    <source>
        <dbReference type="Proteomes" id="UP000744769"/>
    </source>
</evidence>
<name>A0A967B116_9MICO</name>
<evidence type="ECO:0000313" key="13">
    <source>
        <dbReference type="EMBL" id="NHN56333.1"/>
    </source>
</evidence>
<dbReference type="PANTHER" id="PTHR43099">
    <property type="entry name" value="UPF0053 PROTEIN YRKA"/>
    <property type="match status" value="1"/>
</dbReference>
<keyword evidence="5" id="KW-0677">Repeat</keyword>
<dbReference type="InterPro" id="IPR000644">
    <property type="entry name" value="CBS_dom"/>
</dbReference>
<dbReference type="RefSeq" id="WP_166197009.1">
    <property type="nucleotide sequence ID" value="NZ_JAAOIV010000008.1"/>
</dbReference>
<dbReference type="PROSITE" id="PS51846">
    <property type="entry name" value="CNNM"/>
    <property type="match status" value="1"/>
</dbReference>
<keyword evidence="3" id="KW-1003">Cell membrane</keyword>